<dbReference type="EMBL" id="CP104558">
    <property type="protein sequence ID" value="UXH46559.1"/>
    <property type="molecule type" value="Genomic_DNA"/>
</dbReference>
<name>A0ACD4CCZ3_9BACI</name>
<accession>A0ACD4CCZ3</accession>
<evidence type="ECO:0000313" key="1">
    <source>
        <dbReference type="EMBL" id="UXH46559.1"/>
    </source>
</evidence>
<organism evidence="1 2">
    <name type="scientific">Rossellomorea vietnamensis</name>
    <dbReference type="NCBI Taxonomy" id="218284"/>
    <lineage>
        <taxon>Bacteria</taxon>
        <taxon>Bacillati</taxon>
        <taxon>Bacillota</taxon>
        <taxon>Bacilli</taxon>
        <taxon>Bacillales</taxon>
        <taxon>Bacillaceae</taxon>
        <taxon>Rossellomorea</taxon>
    </lineage>
</organism>
<gene>
    <name evidence="1" type="ORF">N5C46_11105</name>
</gene>
<dbReference type="Proteomes" id="UP001064027">
    <property type="component" value="Chromosome"/>
</dbReference>
<evidence type="ECO:0000313" key="2">
    <source>
        <dbReference type="Proteomes" id="UP001064027"/>
    </source>
</evidence>
<protein>
    <submittedName>
        <fullName evidence="1">Uncharacterized protein</fullName>
    </submittedName>
</protein>
<reference evidence="1" key="1">
    <citation type="submission" date="2022-09" db="EMBL/GenBank/DDBJ databases">
        <title>Complete genome sequence of Rossellomorea vietnamensis strain RL-WG62, a newly isolated PGPR with the potential for plant salinity stress alleviation.</title>
        <authorList>
            <person name="Ren L."/>
            <person name="Wang G."/>
            <person name="Hu H."/>
        </authorList>
    </citation>
    <scope>NUCLEOTIDE SEQUENCE</scope>
    <source>
        <strain evidence="1">RL-WG62</strain>
    </source>
</reference>
<proteinExistence type="predicted"/>
<sequence length="99" mass="10622">MKKKSGYVAMGMGLLMLILLGVNFTSFDVNQGSFIQSQFGIAEPAGTVAGLTLVVLLLGTAFRLIWSAPLKRIMIIGLLSMIGVFLLPLILLLFHAGEL</sequence>
<keyword evidence="2" id="KW-1185">Reference proteome</keyword>